<dbReference type="InterPro" id="IPR005508">
    <property type="entry name" value="At2g31720-like"/>
</dbReference>
<evidence type="ECO:0000313" key="8">
    <source>
        <dbReference type="EMBL" id="RAL52614.1"/>
    </source>
</evidence>
<dbReference type="GO" id="GO:0005634">
    <property type="term" value="C:nucleus"/>
    <property type="evidence" value="ECO:0007669"/>
    <property type="project" value="UniProtKB-SubCell"/>
</dbReference>
<evidence type="ECO:0000313" key="9">
    <source>
        <dbReference type="Proteomes" id="UP000249390"/>
    </source>
</evidence>
<feature type="compositionally biased region" description="Low complexity" evidence="7">
    <location>
        <begin position="211"/>
        <end position="224"/>
    </location>
</feature>
<protein>
    <recommendedName>
        <fullName evidence="10">TF-B3 domain-containing protein</fullName>
    </recommendedName>
</protein>
<keyword evidence="4" id="KW-0804">Transcription</keyword>
<evidence type="ECO:0000256" key="5">
    <source>
        <dbReference type="ARBA" id="ARBA00023242"/>
    </source>
</evidence>
<proteinExistence type="predicted"/>
<accession>A0A328E3P8</accession>
<feature type="compositionally biased region" description="Basic and acidic residues" evidence="7">
    <location>
        <begin position="186"/>
        <end position="204"/>
    </location>
</feature>
<keyword evidence="3" id="KW-0238">DNA-binding</keyword>
<evidence type="ECO:0000256" key="2">
    <source>
        <dbReference type="ARBA" id="ARBA00023015"/>
    </source>
</evidence>
<reference evidence="8 9" key="1">
    <citation type="submission" date="2018-06" db="EMBL/GenBank/DDBJ databases">
        <title>The Genome of Cuscuta australis (Dodder) Provides Insight into the Evolution of Plant Parasitism.</title>
        <authorList>
            <person name="Liu H."/>
        </authorList>
    </citation>
    <scope>NUCLEOTIDE SEQUENCE [LARGE SCALE GENOMIC DNA]</scope>
    <source>
        <strain evidence="9">cv. Yunnan</strain>
        <tissue evidence="8">Vines</tissue>
    </source>
</reference>
<comment type="subcellular location">
    <subcellularLocation>
        <location evidence="1">Nucleus</location>
    </subcellularLocation>
</comment>
<dbReference type="SUPFAM" id="SSF101936">
    <property type="entry name" value="DNA-binding pseudobarrel domain"/>
    <property type="match status" value="1"/>
</dbReference>
<dbReference type="Proteomes" id="UP000249390">
    <property type="component" value="Unassembled WGS sequence"/>
</dbReference>
<dbReference type="PANTHER" id="PTHR31541">
    <property type="entry name" value="B3 DOMAIN PLANT PROTEIN-RELATED"/>
    <property type="match status" value="1"/>
</dbReference>
<organism evidence="8 9">
    <name type="scientific">Cuscuta australis</name>
    <dbReference type="NCBI Taxonomy" id="267555"/>
    <lineage>
        <taxon>Eukaryota</taxon>
        <taxon>Viridiplantae</taxon>
        <taxon>Streptophyta</taxon>
        <taxon>Embryophyta</taxon>
        <taxon>Tracheophyta</taxon>
        <taxon>Spermatophyta</taxon>
        <taxon>Magnoliopsida</taxon>
        <taxon>eudicotyledons</taxon>
        <taxon>Gunneridae</taxon>
        <taxon>Pentapetalae</taxon>
        <taxon>asterids</taxon>
        <taxon>lamiids</taxon>
        <taxon>Solanales</taxon>
        <taxon>Convolvulaceae</taxon>
        <taxon>Cuscuteae</taxon>
        <taxon>Cuscuta</taxon>
        <taxon>Cuscuta subgen. Grammica</taxon>
        <taxon>Cuscuta sect. Cleistogrammica</taxon>
    </lineage>
</organism>
<keyword evidence="2" id="KW-0805">Transcription regulation</keyword>
<evidence type="ECO:0008006" key="10">
    <source>
        <dbReference type="Google" id="ProtNLM"/>
    </source>
</evidence>
<evidence type="ECO:0000256" key="1">
    <source>
        <dbReference type="ARBA" id="ARBA00004123"/>
    </source>
</evidence>
<dbReference type="Gene3D" id="2.40.330.10">
    <property type="entry name" value="DNA-binding pseudobarrel domain"/>
    <property type="match status" value="1"/>
</dbReference>
<keyword evidence="9" id="KW-1185">Reference proteome</keyword>
<dbReference type="AlphaFoldDB" id="A0A328E3P8"/>
<dbReference type="GO" id="GO:0003677">
    <property type="term" value="F:DNA binding"/>
    <property type="evidence" value="ECO:0007669"/>
    <property type="project" value="UniProtKB-KW"/>
</dbReference>
<name>A0A328E3P8_9ASTE</name>
<keyword evidence="5" id="KW-0539">Nucleus</keyword>
<feature type="region of interest" description="Disordered" evidence="7">
    <location>
        <begin position="186"/>
        <end position="229"/>
    </location>
</feature>
<evidence type="ECO:0000256" key="6">
    <source>
        <dbReference type="SAM" id="Coils"/>
    </source>
</evidence>
<keyword evidence="6" id="KW-0175">Coiled coil</keyword>
<feature type="region of interest" description="Disordered" evidence="7">
    <location>
        <begin position="1"/>
        <end position="57"/>
    </location>
</feature>
<comment type="caution">
    <text evidence="8">The sequence shown here is derived from an EMBL/GenBank/DDBJ whole genome shotgun (WGS) entry which is preliminary data.</text>
</comment>
<evidence type="ECO:0000256" key="4">
    <source>
        <dbReference type="ARBA" id="ARBA00023163"/>
    </source>
</evidence>
<dbReference type="EMBL" id="NQVE01000030">
    <property type="protein sequence ID" value="RAL52614.1"/>
    <property type="molecule type" value="Genomic_DNA"/>
</dbReference>
<dbReference type="Pfam" id="PF03754">
    <property type="entry name" value="At2g31720-like"/>
    <property type="match status" value="1"/>
</dbReference>
<dbReference type="InterPro" id="IPR015300">
    <property type="entry name" value="DNA-bd_pseudobarrel_sf"/>
</dbReference>
<evidence type="ECO:0000256" key="3">
    <source>
        <dbReference type="ARBA" id="ARBA00023125"/>
    </source>
</evidence>
<dbReference type="PANTHER" id="PTHR31541:SF25">
    <property type="entry name" value="GAMMA-GLIADIN B"/>
    <property type="match status" value="1"/>
</dbReference>
<evidence type="ECO:0000256" key="7">
    <source>
        <dbReference type="SAM" id="MobiDB-lite"/>
    </source>
</evidence>
<feature type="coiled-coil region" evidence="6">
    <location>
        <begin position="87"/>
        <end position="114"/>
    </location>
</feature>
<sequence length="384" mass="43892">MINRKPIVLSSSDQIPPFNVADSDDEDPIPRPIGRKKAKSIVSGSGGSDSASVSSRDEIGRVMVEQLRVFNPREEERLKLKEKGLKRKEQDDKIKIMETDLSTLEIEMAFLKERGEEYHHLLGCNPAKKKRSFPTRMRPRCDINDGFLRPVFPIHQPQQTMTRFGWLLHAAEIALQEFENEKKKKKSEIALEIHPDASKELNENKRKRKASSSASHPHPLNYVNKNKRRKVTNNSASCSAAVELPPEFKHKVREMKGKAEEAVLVIQKKLFQSDIEPYKGRFSIPSKQVANNFLTPKEKQTLHSGAKIENVLFIEPNCTSVCHITLKKWDMSANCIYNLITNWNAVRDRNRLVEGDLVQLWAFRAQPSQELCLAMVHLPTQSLI</sequence>
<gene>
    <name evidence="8" type="ORF">DM860_007382</name>
</gene>
<feature type="compositionally biased region" description="Low complexity" evidence="7">
    <location>
        <begin position="40"/>
        <end position="54"/>
    </location>
</feature>